<dbReference type="InterPro" id="IPR027417">
    <property type="entry name" value="P-loop_NTPase"/>
</dbReference>
<keyword evidence="3 5" id="KW-0067">ATP-binding</keyword>
<dbReference type="RefSeq" id="WP_156220251.1">
    <property type="nucleotide sequence ID" value="NZ_WOFH01000013.1"/>
</dbReference>
<dbReference type="PANTHER" id="PTHR42781:SF4">
    <property type="entry name" value="SPERMIDINE_PUTRESCINE IMPORT ATP-BINDING PROTEIN POTA"/>
    <property type="match status" value="1"/>
</dbReference>
<organism evidence="5 6">
    <name type="scientific">Actinomadura litoris</name>
    <dbReference type="NCBI Taxonomy" id="2678616"/>
    <lineage>
        <taxon>Bacteria</taxon>
        <taxon>Bacillati</taxon>
        <taxon>Actinomycetota</taxon>
        <taxon>Actinomycetes</taxon>
        <taxon>Streptosporangiales</taxon>
        <taxon>Thermomonosporaceae</taxon>
        <taxon>Actinomadura</taxon>
    </lineage>
</organism>
<dbReference type="InterPro" id="IPR013611">
    <property type="entry name" value="Transp-assoc_OB_typ2"/>
</dbReference>
<comment type="caution">
    <text evidence="5">The sequence shown here is derived from an EMBL/GenBank/DDBJ whole genome shotgun (WGS) entry which is preliminary data.</text>
</comment>
<dbReference type="PROSITE" id="PS00211">
    <property type="entry name" value="ABC_TRANSPORTER_1"/>
    <property type="match status" value="1"/>
</dbReference>
<dbReference type="GO" id="GO:0043190">
    <property type="term" value="C:ATP-binding cassette (ABC) transporter complex"/>
    <property type="evidence" value="ECO:0007669"/>
    <property type="project" value="InterPro"/>
</dbReference>
<dbReference type="Gene3D" id="2.40.50.100">
    <property type="match status" value="1"/>
</dbReference>
<sequence length="367" mass="38760">MSEVRFTGVRKSYGAAVVVPDFSLDIAEGEFVTLLGPSGCGKTTILRCLAGLEHPDGGVISLAGETVSDPGRGVRVPPNRRNLGLVFQSYALWPHLTVFGNVAYPLKVRRTPKAQIRAKVADALALVGLAGTERRQAMALSGGQQQRVALARAIVADPAVLLLDEPLSNLDAQRRAQLRAELRRIHRASPRTTLYVTHDQVEALTMSDRVVVMDAGRILQTGTPAEVFQSPETEFVARFLGYDNLVGGTVTRTDGDAVTVRPTGFPGELHVSSDRQVRAGDSVTVAFRGSALSIAGTSANGPNALRARVEDAAYSGDAVHYALSPDGADGPIRLSAHVPTSGAVPPSAVGDPVDLRLDPSALVLLRA</sequence>
<evidence type="ECO:0000313" key="5">
    <source>
        <dbReference type="EMBL" id="MUN41058.1"/>
    </source>
</evidence>
<dbReference type="SUPFAM" id="SSF52540">
    <property type="entry name" value="P-loop containing nucleoside triphosphate hydrolases"/>
    <property type="match status" value="1"/>
</dbReference>
<dbReference type="SMART" id="SM00382">
    <property type="entry name" value="AAA"/>
    <property type="match status" value="1"/>
</dbReference>
<dbReference type="EMBL" id="WOFH01000013">
    <property type="protein sequence ID" value="MUN41058.1"/>
    <property type="molecule type" value="Genomic_DNA"/>
</dbReference>
<evidence type="ECO:0000259" key="4">
    <source>
        <dbReference type="PROSITE" id="PS50893"/>
    </source>
</evidence>
<evidence type="ECO:0000256" key="2">
    <source>
        <dbReference type="ARBA" id="ARBA00022741"/>
    </source>
</evidence>
<dbReference type="GO" id="GO:0005524">
    <property type="term" value="F:ATP binding"/>
    <property type="evidence" value="ECO:0007669"/>
    <property type="project" value="UniProtKB-KW"/>
</dbReference>
<name>A0A7K1L9F7_9ACTN</name>
<dbReference type="InterPro" id="IPR050093">
    <property type="entry name" value="ABC_SmlMolc_Importer"/>
</dbReference>
<keyword evidence="2" id="KW-0547">Nucleotide-binding</keyword>
<dbReference type="GO" id="GO:0016887">
    <property type="term" value="F:ATP hydrolysis activity"/>
    <property type="evidence" value="ECO:0007669"/>
    <property type="project" value="InterPro"/>
</dbReference>
<protein>
    <submittedName>
        <fullName evidence="5">ATP-binding cassette domain-containing protein</fullName>
    </submittedName>
</protein>
<dbReference type="SUPFAM" id="SSF50331">
    <property type="entry name" value="MOP-like"/>
    <property type="match status" value="1"/>
</dbReference>
<dbReference type="Pfam" id="PF08402">
    <property type="entry name" value="TOBE_2"/>
    <property type="match status" value="1"/>
</dbReference>
<dbReference type="PROSITE" id="PS50893">
    <property type="entry name" value="ABC_TRANSPORTER_2"/>
    <property type="match status" value="1"/>
</dbReference>
<dbReference type="FunFam" id="3.40.50.300:FF:000042">
    <property type="entry name" value="Maltose/maltodextrin ABC transporter, ATP-binding protein"/>
    <property type="match status" value="1"/>
</dbReference>
<accession>A0A7K1L9F7</accession>
<dbReference type="InterPro" id="IPR003439">
    <property type="entry name" value="ABC_transporter-like_ATP-bd"/>
</dbReference>
<dbReference type="Proteomes" id="UP000432015">
    <property type="component" value="Unassembled WGS sequence"/>
</dbReference>
<evidence type="ECO:0000256" key="1">
    <source>
        <dbReference type="ARBA" id="ARBA00022448"/>
    </source>
</evidence>
<dbReference type="Pfam" id="PF00005">
    <property type="entry name" value="ABC_tran"/>
    <property type="match status" value="1"/>
</dbReference>
<dbReference type="GO" id="GO:0140359">
    <property type="term" value="F:ABC-type transporter activity"/>
    <property type="evidence" value="ECO:0007669"/>
    <property type="project" value="UniProtKB-ARBA"/>
</dbReference>
<evidence type="ECO:0000313" key="6">
    <source>
        <dbReference type="Proteomes" id="UP000432015"/>
    </source>
</evidence>
<reference evidence="5 6" key="1">
    <citation type="submission" date="2019-11" db="EMBL/GenBank/DDBJ databases">
        <authorList>
            <person name="Cao P."/>
        </authorList>
    </citation>
    <scope>NUCLEOTIDE SEQUENCE [LARGE SCALE GENOMIC DNA]</scope>
    <source>
        <strain evidence="5 6">NEAU-AAG5</strain>
    </source>
</reference>
<proteinExistence type="predicted"/>
<dbReference type="InterPro" id="IPR017871">
    <property type="entry name" value="ABC_transporter-like_CS"/>
</dbReference>
<gene>
    <name evidence="5" type="ORF">GNZ18_31305</name>
</gene>
<keyword evidence="1" id="KW-0813">Transport</keyword>
<dbReference type="AlphaFoldDB" id="A0A7K1L9F7"/>
<dbReference type="InterPro" id="IPR008995">
    <property type="entry name" value="Mo/tungstate-bd_C_term_dom"/>
</dbReference>
<dbReference type="InterPro" id="IPR003593">
    <property type="entry name" value="AAA+_ATPase"/>
</dbReference>
<evidence type="ECO:0000256" key="3">
    <source>
        <dbReference type="ARBA" id="ARBA00022840"/>
    </source>
</evidence>
<keyword evidence="6" id="KW-1185">Reference proteome</keyword>
<feature type="domain" description="ABC transporter" evidence="4">
    <location>
        <begin position="4"/>
        <end position="240"/>
    </location>
</feature>
<dbReference type="PANTHER" id="PTHR42781">
    <property type="entry name" value="SPERMIDINE/PUTRESCINE IMPORT ATP-BINDING PROTEIN POTA"/>
    <property type="match status" value="1"/>
</dbReference>
<dbReference type="Gene3D" id="3.40.50.300">
    <property type="entry name" value="P-loop containing nucleotide triphosphate hydrolases"/>
    <property type="match status" value="1"/>
</dbReference>